<evidence type="ECO:0000313" key="2">
    <source>
        <dbReference type="EMBL" id="THU39766.1"/>
    </source>
</evidence>
<dbReference type="InterPro" id="IPR050708">
    <property type="entry name" value="T6SS_VgrG/RHS"/>
</dbReference>
<reference evidence="2 3" key="1">
    <citation type="submission" date="2019-04" db="EMBL/GenBank/DDBJ databases">
        <title>Niastella caeni sp. nov., isolated from activated sludge.</title>
        <authorList>
            <person name="Sheng M."/>
        </authorList>
    </citation>
    <scope>NUCLEOTIDE SEQUENCE [LARGE SCALE GENOMIC DNA]</scope>
    <source>
        <strain evidence="2 3">HX-2-15</strain>
    </source>
</reference>
<protein>
    <submittedName>
        <fullName evidence="2">RHS repeat-associated core domain-containing protein</fullName>
    </submittedName>
</protein>
<dbReference type="Gene3D" id="2.180.10.10">
    <property type="entry name" value="RHS repeat-associated core"/>
    <property type="match status" value="2"/>
</dbReference>
<gene>
    <name evidence="2" type="ORF">FAM09_11970</name>
</gene>
<dbReference type="PANTHER" id="PTHR32305">
    <property type="match status" value="1"/>
</dbReference>
<keyword evidence="3" id="KW-1185">Reference proteome</keyword>
<dbReference type="InterPro" id="IPR022385">
    <property type="entry name" value="Rhs_assc_core"/>
</dbReference>
<feature type="compositionally biased region" description="Basic and acidic residues" evidence="1">
    <location>
        <begin position="1046"/>
        <end position="1083"/>
    </location>
</feature>
<proteinExistence type="predicted"/>
<dbReference type="PANTHER" id="PTHR32305:SF15">
    <property type="entry name" value="PROTEIN RHSA-RELATED"/>
    <property type="match status" value="1"/>
</dbReference>
<dbReference type="OrthoDB" id="976756at2"/>
<sequence>MTGIMNWNIGSASALQQAVTTQTSSDNESVVDGITVNKNPLPSGVTFIALTKMYYDNYSWTNTTYSTAYNGLLDAGFNRHVAAMPSQAHSQAIGLVTGSKVRVITDPNNLSAGNWLTTVNFYDNRKRLIQTHSQTLKGNDILTNLYDFTGKVLCVYLDHANPAGTPASVHVKTGMEYDHGGRLKKVWKMLNDDGKKVVIAENEYDELGQLKNKNLGHKKDINGNYTSVPIETLDYSYNIRGWMTGVNKDYSNANGTDRWFGMELNYDKGFDQSQYNGNLAGTKWRSKGDGERRAYGYTYDKANRLLGADFTQFAGSSYTDHATINFDMVMGNGTDVNAAYDENGNIKAMKHWGLKLTNSQVIDDLQYSYFNNGNKLSSVTDNAPAQTGASLGDFTDNNTSGNDYGYDVNGNMLSDKNKKLAGSTGIDLTSGGAIRYNHLNLPWQINVENGNKGTITYIYDATGAKLKKIAFEKSATVTYNNSSFTSDITTTTSYVSGMVYESKSYDNGSLSALNYTDKLQFMRHEEGRIRYIDATGTTAAHYEYDYFVKDHLGDIRMVLTEEQKQDIYPAATLEGDVNTSTDAAYIEKGYYNINSAYVVSSSVATGISTYQNNNGNPPYNNNPNSNPTANSTKLYQLNATTNKAGLGMTLKVMAGDQINIFGKSYWFNNGGNYSDKYPIPVNSILDAFLGTPAMFGKGLTTVGISTTPLVDALDAFRTRNDGTSTPWAYINWIFFDEQFNFAGGGFDRIGSNGVVKDHNNVTIPTLTAPKNGYVFVYCSNESQYNVFFDNLQVIHSRGPLLEETHYYPFGLTMTGISSKASGKLDNKYEYNGKEKQEREFSDGSGLEWYDYGARMYDAQIGRWHVIDPLSEKYYSISPYAYTANNPITYIDIDGNVIGNPNDPQVKRYQAVLSKTEAGRQLWNSMETSTRTIFIFEHKASKNDVVGTAMKATNTQGLTSPKNEYDKLKNTGIVKEADHLNSDNFTFNAETGNYDKTSEWDNTIVSISYDALKSEALQIALDYNVDGATAMEMAINKIVGHEVKHTLQKSEDWKPKEKGKDGKYKEQKKAKSKDYDDREHEKEANAAAGDVQNEYMHDNNIRH</sequence>
<feature type="region of interest" description="Disordered" evidence="1">
    <location>
        <begin position="1046"/>
        <end position="1102"/>
    </location>
</feature>
<dbReference type="EMBL" id="STFF01000003">
    <property type="protein sequence ID" value="THU39766.1"/>
    <property type="molecule type" value="Genomic_DNA"/>
</dbReference>
<organism evidence="2 3">
    <name type="scientific">Niastella caeni</name>
    <dbReference type="NCBI Taxonomy" id="2569763"/>
    <lineage>
        <taxon>Bacteria</taxon>
        <taxon>Pseudomonadati</taxon>
        <taxon>Bacteroidota</taxon>
        <taxon>Chitinophagia</taxon>
        <taxon>Chitinophagales</taxon>
        <taxon>Chitinophagaceae</taxon>
        <taxon>Niastella</taxon>
    </lineage>
</organism>
<dbReference type="NCBIfam" id="TIGR03696">
    <property type="entry name" value="Rhs_assc_core"/>
    <property type="match status" value="1"/>
</dbReference>
<accession>A0A4V4H1A9</accession>
<evidence type="ECO:0000256" key="1">
    <source>
        <dbReference type="SAM" id="MobiDB-lite"/>
    </source>
</evidence>
<dbReference type="Proteomes" id="UP000306918">
    <property type="component" value="Unassembled WGS sequence"/>
</dbReference>
<evidence type="ECO:0000313" key="3">
    <source>
        <dbReference type="Proteomes" id="UP000306918"/>
    </source>
</evidence>
<dbReference type="AlphaFoldDB" id="A0A4V4H1A9"/>
<comment type="caution">
    <text evidence="2">The sequence shown here is derived from an EMBL/GenBank/DDBJ whole genome shotgun (WGS) entry which is preliminary data.</text>
</comment>
<name>A0A4V4H1A9_9BACT</name>